<evidence type="ECO:0000259" key="6">
    <source>
        <dbReference type="Pfam" id="PF02874"/>
    </source>
</evidence>
<gene>
    <name evidence="4" type="primary">atpB</name>
    <name evidence="8" type="ORF">A2024_06875</name>
</gene>
<sequence>MDLTTKKYQSISYISGPLLFVDNAKGLSYGSIVEIELPDGSKKGGQTIEVSEKYAVIQVFEETRGLDLAKSSVSLKEDVARIPVSRDMIGRRFNGLGEPIDGLPPIIPEKRLEIIGQPMNPTSRAKPEEFIQTGISTIDGFATLVRGQKLPIFSGAGLPANEIAAQIVKQAKVLGAKEEFAVVFAAMGITSREAAFFITEFEESGALAKTVVFMNKADDPTIERILTPRCALTCAEHLAYDHGMQVLVILTDMTNYCEALREVGTAREEIPGRRGYPGYMYTDLAQIYERAGRIHGRKGSITQIPILTMPDDDITHPIADLTGYITEGQLVLSRQLHRIGCYPPIDPLPSLSRLMNNGIGEGHTRKDHREWANQLYAAYASGRDLRKLVAIIGEEALTEIDRKYLKFAEGFEKVMINQGQTDRSIEETLQIGWDLMSELPAKELKRISKDHIHKYYHGETMEKMYGREER</sequence>
<dbReference type="InterPro" id="IPR027417">
    <property type="entry name" value="P-loop_NTPase"/>
</dbReference>
<comment type="similarity">
    <text evidence="1 4">Belongs to the ATPase alpha/beta chains family.</text>
</comment>
<dbReference type="PROSITE" id="PS00152">
    <property type="entry name" value="ATPASE_ALPHA_BETA"/>
    <property type="match status" value="1"/>
</dbReference>
<dbReference type="Pfam" id="PF00006">
    <property type="entry name" value="ATP-synt_ab"/>
    <property type="match status" value="1"/>
</dbReference>
<evidence type="ECO:0000256" key="2">
    <source>
        <dbReference type="ARBA" id="ARBA00022448"/>
    </source>
</evidence>
<evidence type="ECO:0000313" key="8">
    <source>
        <dbReference type="EMBL" id="OGF08422.1"/>
    </source>
</evidence>
<dbReference type="HAMAP" id="MF_00310">
    <property type="entry name" value="ATP_synth_B_arch"/>
    <property type="match status" value="1"/>
</dbReference>
<dbReference type="GO" id="GO:0042777">
    <property type="term" value="P:proton motive force-driven plasma membrane ATP synthesis"/>
    <property type="evidence" value="ECO:0007669"/>
    <property type="project" value="UniProtKB-UniRule"/>
</dbReference>
<dbReference type="SUPFAM" id="SSF52540">
    <property type="entry name" value="P-loop containing nucleoside triphosphate hydrolases"/>
    <property type="match status" value="1"/>
</dbReference>
<dbReference type="GO" id="GO:0005524">
    <property type="term" value="F:ATP binding"/>
    <property type="evidence" value="ECO:0007669"/>
    <property type="project" value="UniProtKB-UniRule"/>
</dbReference>
<proteinExistence type="inferred from homology"/>
<dbReference type="Pfam" id="PF22919">
    <property type="entry name" value="ATP-synt_VA_C"/>
    <property type="match status" value="1"/>
</dbReference>
<dbReference type="PANTHER" id="PTHR43389">
    <property type="entry name" value="V-TYPE PROTON ATPASE SUBUNIT B"/>
    <property type="match status" value="1"/>
</dbReference>
<dbReference type="PANTHER" id="PTHR43389:SF4">
    <property type="entry name" value="V-TYPE PROTON ATPASE SUBUNIT B"/>
    <property type="match status" value="1"/>
</dbReference>
<dbReference type="CDD" id="cd01135">
    <property type="entry name" value="V_A-ATPase_B"/>
    <property type="match status" value="1"/>
</dbReference>
<dbReference type="InterPro" id="IPR055190">
    <property type="entry name" value="ATP-synt_VA_C"/>
</dbReference>
<feature type="domain" description="ATPase F1/V1/A1 complex alpha/beta subunit N-terminal" evidence="6">
    <location>
        <begin position="11"/>
        <end position="68"/>
    </location>
</feature>
<dbReference type="CDD" id="cd18112">
    <property type="entry name" value="ATP-synt_V_A-type_beta_C"/>
    <property type="match status" value="1"/>
</dbReference>
<evidence type="ECO:0000313" key="9">
    <source>
        <dbReference type="Proteomes" id="UP000177230"/>
    </source>
</evidence>
<dbReference type="InterPro" id="IPR022879">
    <property type="entry name" value="V-ATPase_su_B/beta"/>
</dbReference>
<dbReference type="Proteomes" id="UP000177230">
    <property type="component" value="Unassembled WGS sequence"/>
</dbReference>
<dbReference type="AlphaFoldDB" id="A0A1F5R1P7"/>
<dbReference type="GO" id="GO:0046933">
    <property type="term" value="F:proton-transporting ATP synthase activity, rotational mechanism"/>
    <property type="evidence" value="ECO:0007669"/>
    <property type="project" value="UniProtKB-UniRule"/>
</dbReference>
<dbReference type="PIRSF" id="PIRSF039114">
    <property type="entry name" value="V-ATPsynth_beta/V-ATPase_B"/>
    <property type="match status" value="1"/>
</dbReference>
<evidence type="ECO:0000256" key="1">
    <source>
        <dbReference type="ARBA" id="ARBA00008936"/>
    </source>
</evidence>
<dbReference type="InterPro" id="IPR004100">
    <property type="entry name" value="ATPase_F1/V1/A1_a/bsu_N"/>
</dbReference>
<dbReference type="EMBL" id="MFFM01000047">
    <property type="protein sequence ID" value="OGF08422.1"/>
    <property type="molecule type" value="Genomic_DNA"/>
</dbReference>
<accession>A0A1F5R1P7</accession>
<keyword evidence="2 4" id="KW-0813">Transport</keyword>
<dbReference type="CDD" id="cd18118">
    <property type="entry name" value="ATP-synt_V_A-type_beta_N"/>
    <property type="match status" value="1"/>
</dbReference>
<name>A0A1F5R1P7_9BACT</name>
<protein>
    <recommendedName>
        <fullName evidence="4">V-type ATP synthase beta chain</fullName>
    </recommendedName>
    <alternativeName>
        <fullName evidence="4">V-ATPase subunit B</fullName>
    </alternativeName>
</protein>
<dbReference type="InterPro" id="IPR020003">
    <property type="entry name" value="ATPase_a/bsu_AS"/>
</dbReference>
<comment type="caution">
    <text evidence="8">The sequence shown here is derived from an EMBL/GenBank/DDBJ whole genome shotgun (WGS) entry which is preliminary data.</text>
</comment>
<organism evidence="8 9">
    <name type="scientific">Candidatus Edwardsbacteria bacterium GWF2_54_11</name>
    <dbReference type="NCBI Taxonomy" id="1817851"/>
    <lineage>
        <taxon>Bacteria</taxon>
        <taxon>Candidatus Edwardsiibacteriota</taxon>
    </lineage>
</organism>
<keyword evidence="3 4" id="KW-0406">Ion transport</keyword>
<dbReference type="Pfam" id="PF02874">
    <property type="entry name" value="ATP-synt_ab_N"/>
    <property type="match status" value="1"/>
</dbReference>
<keyword evidence="4" id="KW-0375">Hydrogen ion transport</keyword>
<feature type="domain" description="ATP synthase A/B type C-terminal" evidence="7">
    <location>
        <begin position="358"/>
        <end position="456"/>
    </location>
</feature>
<reference evidence="8 9" key="1">
    <citation type="journal article" date="2016" name="Nat. Commun.">
        <title>Thousands of microbial genomes shed light on interconnected biogeochemical processes in an aquifer system.</title>
        <authorList>
            <person name="Anantharaman K."/>
            <person name="Brown C.T."/>
            <person name="Hug L.A."/>
            <person name="Sharon I."/>
            <person name="Castelle C.J."/>
            <person name="Probst A.J."/>
            <person name="Thomas B.C."/>
            <person name="Singh A."/>
            <person name="Wilkins M.J."/>
            <person name="Karaoz U."/>
            <person name="Brodie E.L."/>
            <person name="Williams K.H."/>
            <person name="Hubbard S.S."/>
            <person name="Banfield J.F."/>
        </authorList>
    </citation>
    <scope>NUCLEOTIDE SEQUENCE [LARGE SCALE GENOMIC DNA]</scope>
</reference>
<dbReference type="NCBIfam" id="NF003235">
    <property type="entry name" value="PRK04196.1"/>
    <property type="match status" value="1"/>
</dbReference>
<evidence type="ECO:0000259" key="7">
    <source>
        <dbReference type="Pfam" id="PF22919"/>
    </source>
</evidence>
<keyword evidence="4" id="KW-0066">ATP synthesis</keyword>
<dbReference type="Gene3D" id="3.40.50.12240">
    <property type="match status" value="1"/>
</dbReference>
<evidence type="ECO:0000256" key="4">
    <source>
        <dbReference type="HAMAP-Rule" id="MF_00310"/>
    </source>
</evidence>
<evidence type="ECO:0000256" key="3">
    <source>
        <dbReference type="ARBA" id="ARBA00023065"/>
    </source>
</evidence>
<comment type="function">
    <text evidence="4">Produces ATP from ADP in the presence of a proton gradient across the membrane. The V-type beta chain is a regulatory subunit.</text>
</comment>
<feature type="domain" description="ATPase F1/V1/A1 complex alpha/beta subunit nucleotide-binding" evidence="5">
    <location>
        <begin position="134"/>
        <end position="352"/>
    </location>
</feature>
<dbReference type="InterPro" id="IPR000194">
    <property type="entry name" value="ATPase_F1/V1/A1_a/bsu_nucl-bd"/>
</dbReference>
<evidence type="ECO:0000259" key="5">
    <source>
        <dbReference type="Pfam" id="PF00006"/>
    </source>
</evidence>